<accession>D9PZD6</accession>
<dbReference type="AlphaFoldDB" id="D9PZD6"/>
<evidence type="ECO:0000313" key="2">
    <source>
        <dbReference type="Proteomes" id="UP000000346"/>
    </source>
</evidence>
<dbReference type="HOGENOM" id="CLU_3263581_0_0_2"/>
<dbReference type="EMBL" id="CP001742">
    <property type="protein sequence ID" value="ADL18424.1"/>
    <property type="molecule type" value="Genomic_DNA"/>
</dbReference>
<name>D9PZD6_ACIS3</name>
<organism evidence="1 2">
    <name type="scientific">Acidilobus saccharovorans (strain DSM 16705 / JCM 18335 / VKM B-2471 / 345-15)</name>
    <dbReference type="NCBI Taxonomy" id="666510"/>
    <lineage>
        <taxon>Archaea</taxon>
        <taxon>Thermoproteota</taxon>
        <taxon>Thermoprotei</taxon>
        <taxon>Acidilobales</taxon>
        <taxon>Acidilobaceae</taxon>
        <taxon>Acidilobus</taxon>
    </lineage>
</organism>
<keyword evidence="2" id="KW-1185">Reference proteome</keyword>
<sequence>MNLYVIIRPADLEAFLRNEVPTVMWWENLRANRFTLGHRVT</sequence>
<evidence type="ECO:0000313" key="1">
    <source>
        <dbReference type="EMBL" id="ADL18424.1"/>
    </source>
</evidence>
<reference evidence="1 2" key="1">
    <citation type="journal article" date="2010" name="Appl. Environ. Microbiol.">
        <title>The genome sequence of the crenarchaeon Acidilobus saccharovorans supports a new order, Acidilobales, and suggests an important ecological role in terrestrial acidic hot springs.</title>
        <authorList>
            <person name="Mardanov A.V."/>
            <person name="Svetlitchnyi V.A."/>
            <person name="Beletsky A.V."/>
            <person name="Prokofeva M.I."/>
            <person name="Bonch-Osmolovskaya E.A."/>
            <person name="Ravin N.V."/>
            <person name="Skryabin K.G."/>
        </authorList>
    </citation>
    <scope>NUCLEOTIDE SEQUENCE [LARGE SCALE GENOMIC DNA]</scope>
    <source>
        <strain evidence="2">DSM 16705 / JCM 18335 / VKM B-2471 / 345-15</strain>
    </source>
</reference>
<dbReference type="KEGG" id="asc:ASAC_0015"/>
<protein>
    <submittedName>
        <fullName evidence="1">Uncharacterized protein</fullName>
    </submittedName>
</protein>
<dbReference type="Proteomes" id="UP000000346">
    <property type="component" value="Chromosome"/>
</dbReference>
<dbReference type="InParanoid" id="D9PZD6"/>
<proteinExistence type="predicted"/>
<gene>
    <name evidence="1" type="ordered locus">ASAC_0015</name>
</gene>